<evidence type="ECO:0000313" key="2">
    <source>
        <dbReference type="EMBL" id="PHY89426.1"/>
    </source>
</evidence>
<dbReference type="OrthoDB" id="37047at2"/>
<evidence type="ECO:0000313" key="3">
    <source>
        <dbReference type="Proteomes" id="UP000237472"/>
    </source>
</evidence>
<dbReference type="Pfam" id="PF04301">
    <property type="entry name" value="BioG"/>
    <property type="match status" value="1"/>
</dbReference>
<keyword evidence="4" id="KW-1185">Reference proteome</keyword>
<dbReference type="RefSeq" id="WP_099462785.1">
    <property type="nucleotide sequence ID" value="NZ_CP041617.1"/>
</dbReference>
<accession>A0A2G4QYT1</accession>
<reference evidence="1" key="3">
    <citation type="submission" date="2019-07" db="EMBL/GenBank/DDBJ databases">
        <authorList>
            <person name="Miller W.G."/>
        </authorList>
    </citation>
    <scope>NUCLEOTIDE SEQUENCE</scope>
    <source>
        <strain evidence="1">52/13</strain>
    </source>
</reference>
<dbReference type="EMBL" id="VJYU01000017">
    <property type="protein sequence ID" value="MBS4241262.1"/>
    <property type="molecule type" value="Genomic_DNA"/>
</dbReference>
<dbReference type="Proteomes" id="UP000237472">
    <property type="component" value="Unassembled WGS sequence"/>
</dbReference>
<gene>
    <name evidence="2" type="ORF">AA994_08175</name>
    <name evidence="1" type="ORF">CVU5213_05940</name>
</gene>
<dbReference type="EMBL" id="LDWY01000095">
    <property type="protein sequence ID" value="PHY89426.1"/>
    <property type="molecule type" value="Genomic_DNA"/>
</dbReference>
<name>A0A2G4QYT1_9BACT</name>
<evidence type="ECO:0000313" key="1">
    <source>
        <dbReference type="EMBL" id="MBS4241262.1"/>
    </source>
</evidence>
<reference evidence="2" key="1">
    <citation type="submission" date="2015-06" db="EMBL/GenBank/DDBJ databases">
        <authorList>
            <person name="Hoefler B.C."/>
            <person name="Straight P.D."/>
        </authorList>
    </citation>
    <scope>NUCLEOTIDE SEQUENCE [LARGE SCALE GENOMIC DNA]</scope>
    <source>
        <strain evidence="2">73/13</strain>
    </source>
</reference>
<reference evidence="3" key="2">
    <citation type="submission" date="2015-06" db="EMBL/GenBank/DDBJ databases">
        <authorList>
            <person name="Parisi A."/>
            <person name="Chiara M."/>
            <person name="Florio D."/>
            <person name="Miccolupo A."/>
            <person name="Manzari C."/>
            <person name="Mion D."/>
            <person name="Caruso M."/>
            <person name="D'erchia A.M."/>
            <person name="Zanoni R."/>
        </authorList>
    </citation>
    <scope>NUCLEOTIDE SEQUENCE [LARGE SCALE GENOMIC DNA]</scope>
    <source>
        <strain evidence="3">73/13</strain>
    </source>
</reference>
<protein>
    <submittedName>
        <fullName evidence="1">DUF452 family protein</fullName>
    </submittedName>
</protein>
<comment type="caution">
    <text evidence="2">The sequence shown here is derived from an EMBL/GenBank/DDBJ whole genome shotgun (WGS) entry which is preliminary data.</text>
</comment>
<organism evidence="2 3">
    <name type="scientific">Campylobacter vulpis</name>
    <dbReference type="NCBI Taxonomy" id="1655500"/>
    <lineage>
        <taxon>Bacteria</taxon>
        <taxon>Pseudomonadati</taxon>
        <taxon>Campylobacterota</taxon>
        <taxon>Epsilonproteobacteria</taxon>
        <taxon>Campylobacterales</taxon>
        <taxon>Campylobacteraceae</taxon>
        <taxon>Campylobacter</taxon>
    </lineage>
</organism>
<proteinExistence type="predicted"/>
<sequence length="199" mass="23506">MRVEFLHKNEDSKELILFFAGFANQPSHFKHLKTQNNVLMIYDYRNFEFQFDLSAFENITLIAFSMGVCVASKLLRNLHFKTKIALNGTNCGVDKTRGIHPSIFLRTAQNFKLEDFKKTLLCERAEFEFREEKDLKEELLALYDFCKKDFAEDFTWDRVYMSEGDFIFPNGALKNAYENLIGLKEPHFAFFAFDKWEQI</sequence>
<dbReference type="GeneID" id="77266684"/>
<reference evidence="1 4" key="4">
    <citation type="journal article" date="2021" name="Syst. Appl. Microbiol.">
        <title>nCampylobacter vulpis sp. nov. isolated from wild red foxes.</title>
        <authorList>
            <person name="Parisi A."/>
            <person name="Chiara M."/>
            <person name="Caffara M."/>
            <person name="Mion D."/>
            <person name="Miller W.G."/>
            <person name="Caruso M."/>
            <person name="Manzari C."/>
            <person name="Florio D."/>
            <person name="Capozzi L."/>
            <person name="D'Erchia A.M."/>
            <person name="Manzulli V."/>
            <person name="Zanoni R.G."/>
        </authorList>
    </citation>
    <scope>NUCLEOTIDE SEQUENCE [LARGE SCALE GENOMIC DNA]</scope>
    <source>
        <strain evidence="1 4">52/13</strain>
    </source>
</reference>
<dbReference type="InterPro" id="IPR007398">
    <property type="entry name" value="BioG"/>
</dbReference>
<dbReference type="Proteomes" id="UP000811399">
    <property type="component" value="Unassembled WGS sequence"/>
</dbReference>
<evidence type="ECO:0000313" key="4">
    <source>
        <dbReference type="Proteomes" id="UP000811399"/>
    </source>
</evidence>
<dbReference type="AlphaFoldDB" id="A0A2G4QYT1"/>